<dbReference type="SMART" id="SM01243">
    <property type="entry name" value="IRF-3"/>
    <property type="match status" value="1"/>
</dbReference>
<dbReference type="GO" id="GO:0002376">
    <property type="term" value="P:immune system process"/>
    <property type="evidence" value="ECO:0007669"/>
    <property type="project" value="TreeGrafter"/>
</dbReference>
<evidence type="ECO:0000313" key="9">
    <source>
        <dbReference type="Ensembl" id="ENSHCOP00000021438.1"/>
    </source>
</evidence>
<dbReference type="InterPro" id="IPR036388">
    <property type="entry name" value="WH-like_DNA-bd_sf"/>
</dbReference>
<dbReference type="PANTHER" id="PTHR11949:SF26">
    <property type="entry name" value="INTERFERON REGULATORY FACTOR 9"/>
    <property type="match status" value="1"/>
</dbReference>
<dbReference type="Ensembl" id="ENSHCOT00000003642.1">
    <property type="protein sequence ID" value="ENSHCOP00000021438.1"/>
    <property type="gene ID" value="ENSHCOG00000008265.1"/>
</dbReference>
<feature type="compositionally biased region" description="Basic residues" evidence="7">
    <location>
        <begin position="127"/>
        <end position="141"/>
    </location>
</feature>
<name>A0A3Q2Z5Z9_HIPCM</name>
<accession>A0A3Q2Z5Z9</accession>
<dbReference type="InterPro" id="IPR008984">
    <property type="entry name" value="SMAD_FHA_dom_sf"/>
</dbReference>
<dbReference type="GeneTree" id="ENSGT00940000166207"/>
<dbReference type="Gene3D" id="1.10.10.10">
    <property type="entry name" value="Winged helix-like DNA-binding domain superfamily/Winged helix DNA-binding domain"/>
    <property type="match status" value="1"/>
</dbReference>
<dbReference type="FunFam" id="2.60.200.10:FF:000019">
    <property type="entry name" value="Interferon regulatory factor 9"/>
    <property type="match status" value="1"/>
</dbReference>
<dbReference type="InterPro" id="IPR036390">
    <property type="entry name" value="WH_DNA-bd_sf"/>
</dbReference>
<keyword evidence="4" id="KW-0010">Activator</keyword>
<dbReference type="GO" id="GO:0000981">
    <property type="term" value="F:DNA-binding transcription factor activity, RNA polymerase II-specific"/>
    <property type="evidence" value="ECO:0007669"/>
    <property type="project" value="TreeGrafter"/>
</dbReference>
<reference evidence="9" key="1">
    <citation type="submission" date="2025-08" db="UniProtKB">
        <authorList>
            <consortium name="Ensembl"/>
        </authorList>
    </citation>
    <scope>IDENTIFICATION</scope>
</reference>
<evidence type="ECO:0000256" key="3">
    <source>
        <dbReference type="ARBA" id="ARBA00023125"/>
    </source>
</evidence>
<feature type="domain" description="IRF tryptophan pentad repeat" evidence="8">
    <location>
        <begin position="9"/>
        <end position="113"/>
    </location>
</feature>
<evidence type="ECO:0000256" key="7">
    <source>
        <dbReference type="SAM" id="MobiDB-lite"/>
    </source>
</evidence>
<dbReference type="PROSITE" id="PS00601">
    <property type="entry name" value="IRF_1"/>
    <property type="match status" value="1"/>
</dbReference>
<dbReference type="AlphaFoldDB" id="A0A3Q2Z5Z9"/>
<keyword evidence="2" id="KW-0805">Transcription regulation</keyword>
<dbReference type="CDD" id="cd00103">
    <property type="entry name" value="IRF"/>
    <property type="match status" value="1"/>
</dbReference>
<evidence type="ECO:0000259" key="8">
    <source>
        <dbReference type="PROSITE" id="PS51507"/>
    </source>
</evidence>
<dbReference type="SUPFAM" id="SSF49879">
    <property type="entry name" value="SMAD/FHA domain"/>
    <property type="match status" value="1"/>
</dbReference>
<evidence type="ECO:0000256" key="6">
    <source>
        <dbReference type="ARBA" id="ARBA00023242"/>
    </source>
</evidence>
<keyword evidence="10" id="KW-1185">Reference proteome</keyword>
<evidence type="ECO:0000256" key="4">
    <source>
        <dbReference type="ARBA" id="ARBA00023159"/>
    </source>
</evidence>
<dbReference type="InterPro" id="IPR017855">
    <property type="entry name" value="SMAD-like_dom_sf"/>
</dbReference>
<dbReference type="InterPro" id="IPR019817">
    <property type="entry name" value="Interferon_reg_fac_CS"/>
</dbReference>
<keyword evidence="6" id="KW-0539">Nucleus</keyword>
<dbReference type="InterPro" id="IPR001346">
    <property type="entry name" value="Interferon_reg_fact_DNA-bd_dom"/>
</dbReference>
<dbReference type="InterPro" id="IPR019471">
    <property type="entry name" value="Interferon_reg_factor-3"/>
</dbReference>
<dbReference type="GO" id="GO:0045944">
    <property type="term" value="P:positive regulation of transcription by RNA polymerase II"/>
    <property type="evidence" value="ECO:0007669"/>
    <property type="project" value="UniProtKB-ARBA"/>
</dbReference>
<comment type="subcellular location">
    <subcellularLocation>
        <location evidence="1">Nucleus</location>
    </subcellularLocation>
</comment>
<dbReference type="SUPFAM" id="SSF46785">
    <property type="entry name" value="Winged helix' DNA-binding domain"/>
    <property type="match status" value="1"/>
</dbReference>
<proteinExistence type="predicted"/>
<dbReference type="Proteomes" id="UP000264820">
    <property type="component" value="Unplaced"/>
</dbReference>
<dbReference type="FunFam" id="1.10.10.10:FF:000041">
    <property type="entry name" value="Interferon regulatory factor 4"/>
    <property type="match status" value="1"/>
</dbReference>
<dbReference type="PROSITE" id="PS51507">
    <property type="entry name" value="IRF_2"/>
    <property type="match status" value="1"/>
</dbReference>
<evidence type="ECO:0000256" key="1">
    <source>
        <dbReference type="ARBA" id="ARBA00004123"/>
    </source>
</evidence>
<dbReference type="GO" id="GO:0005634">
    <property type="term" value="C:nucleus"/>
    <property type="evidence" value="ECO:0007669"/>
    <property type="project" value="UniProtKB-SubCell"/>
</dbReference>
<dbReference type="GO" id="GO:0000978">
    <property type="term" value="F:RNA polymerase II cis-regulatory region sequence-specific DNA binding"/>
    <property type="evidence" value="ECO:0007669"/>
    <property type="project" value="TreeGrafter"/>
</dbReference>
<dbReference type="Pfam" id="PF10401">
    <property type="entry name" value="IRF-3"/>
    <property type="match status" value="1"/>
</dbReference>
<reference evidence="9" key="2">
    <citation type="submission" date="2025-09" db="UniProtKB">
        <authorList>
            <consortium name="Ensembl"/>
        </authorList>
    </citation>
    <scope>IDENTIFICATION</scope>
</reference>
<dbReference type="SMART" id="SM00348">
    <property type="entry name" value="IRF"/>
    <property type="match status" value="1"/>
</dbReference>
<keyword evidence="5" id="KW-0804">Transcription</keyword>
<dbReference type="PANTHER" id="PTHR11949">
    <property type="entry name" value="INTERFERON REGULATORY FACTOR"/>
    <property type="match status" value="1"/>
</dbReference>
<keyword evidence="3" id="KW-0238">DNA-binding</keyword>
<dbReference type="OMA" id="WIIEQVS"/>
<sequence length="432" mass="48653">MAQKTPRCTRRLRSWIVEQVTSGQFPGLKWEDEAQTMFRIPWKHAGKQDFRKDEDAAIFKAWAQFKGRLSDSNPASWKTRLRCALNKSPEFSEVVERAQLDISEPYKVYRLVPTGEQGENGAQKPEKKCRKKSVRKSKRRSSCSSRDGAVGEEVAHIKRIKMEDDVKIQLRAEDVELQTEHLLPEQHPVQIDGDTQEAPLSEIQLDVRIEESVTPSPEEKDSLHVTVHYLGQQMLTRHIHGPDVRVLYAPSTSPMPPTPTPDVCFPRIHLPEPLPSPPLPPTDRAALLSLLPFMERGVVLTSTCQGVYGRRFCRGRVFWTGPHTTSPGLCKMERNSEPVLLFSKDAFKQQLDNFRVNGGEPPQCSLTLSFGEELSCTDDPTGKLIIVQVTLPWAEQQVESARSILDPYGLLQSPLDEITLNLVAVQTAEPAP</sequence>
<dbReference type="Gene3D" id="2.60.200.10">
    <property type="match status" value="1"/>
</dbReference>
<evidence type="ECO:0000256" key="5">
    <source>
        <dbReference type="ARBA" id="ARBA00023163"/>
    </source>
</evidence>
<evidence type="ECO:0000256" key="2">
    <source>
        <dbReference type="ARBA" id="ARBA00023015"/>
    </source>
</evidence>
<organism evidence="9 10">
    <name type="scientific">Hippocampus comes</name>
    <name type="common">Tiger tail seahorse</name>
    <dbReference type="NCBI Taxonomy" id="109280"/>
    <lineage>
        <taxon>Eukaryota</taxon>
        <taxon>Metazoa</taxon>
        <taxon>Chordata</taxon>
        <taxon>Craniata</taxon>
        <taxon>Vertebrata</taxon>
        <taxon>Euteleostomi</taxon>
        <taxon>Actinopterygii</taxon>
        <taxon>Neopterygii</taxon>
        <taxon>Teleostei</taxon>
        <taxon>Neoteleostei</taxon>
        <taxon>Acanthomorphata</taxon>
        <taxon>Syngnathiaria</taxon>
        <taxon>Syngnathiformes</taxon>
        <taxon>Syngnathoidei</taxon>
        <taxon>Syngnathidae</taxon>
        <taxon>Hippocampus</taxon>
    </lineage>
</organism>
<dbReference type="Pfam" id="PF00605">
    <property type="entry name" value="IRF"/>
    <property type="match status" value="1"/>
</dbReference>
<dbReference type="PRINTS" id="PR00267">
    <property type="entry name" value="INTFRNREGFCT"/>
</dbReference>
<dbReference type="STRING" id="109280.ENSHCOP00000021438"/>
<evidence type="ECO:0000313" key="10">
    <source>
        <dbReference type="Proteomes" id="UP000264820"/>
    </source>
</evidence>
<protein>
    <submittedName>
        <fullName evidence="9">Interferon regulatory factor 9</fullName>
    </submittedName>
</protein>
<feature type="region of interest" description="Disordered" evidence="7">
    <location>
        <begin position="116"/>
        <end position="148"/>
    </location>
</feature>